<organism evidence="1">
    <name type="scientific">Octopus bimaculoides</name>
    <name type="common">California two-spotted octopus</name>
    <dbReference type="NCBI Taxonomy" id="37653"/>
    <lineage>
        <taxon>Eukaryota</taxon>
        <taxon>Metazoa</taxon>
        <taxon>Spiralia</taxon>
        <taxon>Lophotrochozoa</taxon>
        <taxon>Mollusca</taxon>
        <taxon>Cephalopoda</taxon>
        <taxon>Coleoidea</taxon>
        <taxon>Octopodiformes</taxon>
        <taxon>Octopoda</taxon>
        <taxon>Incirrata</taxon>
        <taxon>Octopodidae</taxon>
        <taxon>Octopus</taxon>
    </lineage>
</organism>
<sequence length="53" mass="6009">MHAMYRCVTKKVRMGHTFVKKVCRLVSIGAQSSVPSYLLQFPPVNKRGVQDCL</sequence>
<proteinExistence type="predicted"/>
<evidence type="ECO:0000313" key="1">
    <source>
        <dbReference type="EMBL" id="KOF81681.1"/>
    </source>
</evidence>
<accession>A0A0L8GXC2</accession>
<gene>
    <name evidence="1" type="ORF">OCBIM_22026219mg</name>
</gene>
<protein>
    <submittedName>
        <fullName evidence="1">Uncharacterized protein</fullName>
    </submittedName>
</protein>
<name>A0A0L8GXC2_OCTBM</name>
<reference evidence="1" key="1">
    <citation type="submission" date="2015-07" db="EMBL/GenBank/DDBJ databases">
        <title>MeaNS - Measles Nucleotide Surveillance Program.</title>
        <authorList>
            <person name="Tran T."/>
            <person name="Druce J."/>
        </authorList>
    </citation>
    <scope>NUCLEOTIDE SEQUENCE</scope>
    <source>
        <strain evidence="1">UCB-OBI-ISO-001</strain>
        <tissue evidence="1">Gonad</tissue>
    </source>
</reference>
<dbReference type="AlphaFoldDB" id="A0A0L8GXC2"/>
<dbReference type="EMBL" id="KQ420017">
    <property type="protein sequence ID" value="KOF81681.1"/>
    <property type="molecule type" value="Genomic_DNA"/>
</dbReference>